<proteinExistence type="predicted"/>
<dbReference type="Proteomes" id="UP000054549">
    <property type="component" value="Unassembled WGS sequence"/>
</dbReference>
<dbReference type="EMBL" id="KN818224">
    <property type="protein sequence ID" value="KIL70220.1"/>
    <property type="molecule type" value="Genomic_DNA"/>
</dbReference>
<evidence type="ECO:0000313" key="1">
    <source>
        <dbReference type="EMBL" id="KIL70220.1"/>
    </source>
</evidence>
<protein>
    <submittedName>
        <fullName evidence="1">Uncharacterized protein</fullName>
    </submittedName>
</protein>
<reference evidence="1 2" key="1">
    <citation type="submission" date="2014-04" db="EMBL/GenBank/DDBJ databases">
        <title>Evolutionary Origins and Diversification of the Mycorrhizal Mutualists.</title>
        <authorList>
            <consortium name="DOE Joint Genome Institute"/>
            <consortium name="Mycorrhizal Genomics Consortium"/>
            <person name="Kohler A."/>
            <person name="Kuo A."/>
            <person name="Nagy L.G."/>
            <person name="Floudas D."/>
            <person name="Copeland A."/>
            <person name="Barry K.W."/>
            <person name="Cichocki N."/>
            <person name="Veneault-Fourrey C."/>
            <person name="LaButti K."/>
            <person name="Lindquist E.A."/>
            <person name="Lipzen A."/>
            <person name="Lundell T."/>
            <person name="Morin E."/>
            <person name="Murat C."/>
            <person name="Riley R."/>
            <person name="Ohm R."/>
            <person name="Sun H."/>
            <person name="Tunlid A."/>
            <person name="Henrissat B."/>
            <person name="Grigoriev I.V."/>
            <person name="Hibbett D.S."/>
            <person name="Martin F."/>
        </authorList>
    </citation>
    <scope>NUCLEOTIDE SEQUENCE [LARGE SCALE GENOMIC DNA]</scope>
    <source>
        <strain evidence="1 2">Koide BX008</strain>
    </source>
</reference>
<dbReference type="HOGENOM" id="CLU_2454238_0_0_1"/>
<organism evidence="1 2">
    <name type="scientific">Amanita muscaria (strain Koide BX008)</name>
    <dbReference type="NCBI Taxonomy" id="946122"/>
    <lineage>
        <taxon>Eukaryota</taxon>
        <taxon>Fungi</taxon>
        <taxon>Dikarya</taxon>
        <taxon>Basidiomycota</taxon>
        <taxon>Agaricomycotina</taxon>
        <taxon>Agaricomycetes</taxon>
        <taxon>Agaricomycetidae</taxon>
        <taxon>Agaricales</taxon>
        <taxon>Pluteineae</taxon>
        <taxon>Amanitaceae</taxon>
        <taxon>Amanita</taxon>
    </lineage>
</organism>
<dbReference type="AlphaFoldDB" id="A0A0C2T2X4"/>
<name>A0A0C2T2X4_AMAMK</name>
<dbReference type="InParanoid" id="A0A0C2T2X4"/>
<evidence type="ECO:0000313" key="2">
    <source>
        <dbReference type="Proteomes" id="UP000054549"/>
    </source>
</evidence>
<gene>
    <name evidence="1" type="ORF">M378DRAFT_156296</name>
</gene>
<keyword evidence="2" id="KW-1185">Reference proteome</keyword>
<accession>A0A0C2T2X4</accession>
<sequence length="89" mass="9792">MWRSACFSNVGWDAWHRLLLSPLEQAITEHGRAGFLSLGAFNIYQHDRGGSCSSSRHELAAFRKFRLAAANGPEANFGHPIGQSPVPDI</sequence>